<dbReference type="Gene3D" id="3.80.10.10">
    <property type="entry name" value="Ribonuclease Inhibitor"/>
    <property type="match status" value="1"/>
</dbReference>
<dbReference type="PANTHER" id="PTHR11264">
    <property type="entry name" value="URACIL-DNA GLYCOSYLASE"/>
    <property type="match status" value="1"/>
</dbReference>
<dbReference type="PROSITE" id="PS00130">
    <property type="entry name" value="U_DNA_GLYCOSYLASE"/>
    <property type="match status" value="1"/>
</dbReference>
<evidence type="ECO:0000313" key="8">
    <source>
        <dbReference type="EMBL" id="GBG69973.1"/>
    </source>
</evidence>
<evidence type="ECO:0000256" key="6">
    <source>
        <dbReference type="SAM" id="MobiDB-lite"/>
    </source>
</evidence>
<evidence type="ECO:0000256" key="1">
    <source>
        <dbReference type="ARBA" id="ARBA00008184"/>
    </source>
</evidence>
<feature type="region of interest" description="Disordered" evidence="6">
    <location>
        <begin position="620"/>
        <end position="920"/>
    </location>
</feature>
<feature type="compositionally biased region" description="Low complexity" evidence="6">
    <location>
        <begin position="849"/>
        <end position="864"/>
    </location>
</feature>
<feature type="compositionally biased region" description="Basic and acidic residues" evidence="6">
    <location>
        <begin position="893"/>
        <end position="911"/>
    </location>
</feature>
<dbReference type="Proteomes" id="UP000265515">
    <property type="component" value="Unassembled WGS sequence"/>
</dbReference>
<feature type="compositionally biased region" description="Basic and acidic residues" evidence="6">
    <location>
        <begin position="706"/>
        <end position="716"/>
    </location>
</feature>
<feature type="compositionally biased region" description="Low complexity" evidence="6">
    <location>
        <begin position="882"/>
        <end position="892"/>
    </location>
</feature>
<organism evidence="8 9">
    <name type="scientific">Chara braunii</name>
    <name type="common">Braun's stonewort</name>
    <dbReference type="NCBI Taxonomy" id="69332"/>
    <lineage>
        <taxon>Eukaryota</taxon>
        <taxon>Viridiplantae</taxon>
        <taxon>Streptophyta</taxon>
        <taxon>Charophyceae</taxon>
        <taxon>Charales</taxon>
        <taxon>Characeae</taxon>
        <taxon>Chara</taxon>
    </lineage>
</organism>
<proteinExistence type="inferred from homology"/>
<dbReference type="GO" id="GO:0004844">
    <property type="term" value="F:uracil DNA N-glycosylase activity"/>
    <property type="evidence" value="ECO:0007669"/>
    <property type="project" value="InterPro"/>
</dbReference>
<dbReference type="AlphaFoldDB" id="A0A388KJ30"/>
<feature type="domain" description="Uracil-DNA glycosylase-like" evidence="7">
    <location>
        <begin position="972"/>
        <end position="1092"/>
    </location>
</feature>
<feature type="region of interest" description="Disordered" evidence="6">
    <location>
        <begin position="546"/>
        <end position="578"/>
    </location>
</feature>
<sequence>MAGSVDGALRIRSVTMTRVARLSRGRGGGRAITSSVGVSRLLARKVQAPPPPPPAAIASHASSLTSSITLTRGNRCRRRGRGGANDASLVSDPRFCREIGGKGVKPCSIPTVSSRWMNGLGIFHVTPSGSSPLRYRVTWRSGHGAAFGGDEGGRRQGCGYASSVSTSPAMAIFSSLDSRRAKLTDMSMDVSLTASAAAASSPPSSSSSISVSESAMADALDLSLEEEALKCAIRRIESEEDTPVQVDLRYQLVGMGLALSQGHAGMDHSTRRCFEMWLHFCSVLGKSKTLKALYLQGNNLGSMESQVDNPLLRALSEGLAANTSLEAVHLYANEIADKGADAIAGALLSTHGLPSLEVLELGVNGIGDAGAIALASAIVCNQRICSSTRSEAYGRTSDVGGIGIQVVSAPFRVGGEEEEEGVNEHCGQVENKDLWLYMCHNLVGREGCRTLSASLRARLLSEMMVEQKVDSIPGRTEEIREKAVESENARSGQRQTRAEVSGLIEGGGVFLEGNPGFSVEDIVVRDGVGPKISVEDSENQRGLEIDSQLEGKAAAARKDRKGNLQASTRLRGLSMGDLHPADVHRRTLPITEDCSVPDEMNEIGVRLENALNSEMGEIFGADRVPGQRQNPSIAGGSRGMQTEMDGSFDEKIKSDERAGSGEHVTESKQESDASGSNGGNLAEAMVSHVSTPSQAEVSAATGSPRQSDRGVHKGEQWDSVARTGSHQSERCYDGEQEKGVWKDNPIKGMIDNSDEEEGGGFVSAMEESADSTVEFRVQSSSQDQEPQTSSTFVLRDDETLASANSVANQLGTVTSSKGVRSLSTRPPPLGHNSSESERPTSTEVPGNLSSISVASCSSPLPSSSFHDLQRQHGSSFKPTSGSHASSSSSSHSAHSDFRAVQRTDDDNRGAMEEGTSSRHWSPLQRMLPAEWRELVIGTAGFDCLWEIDQLLRDERDNVLPPYNQIFRALEMCPPEAVRAVILGQDPYPRRGDADGLAFSKPKIEGSLENILEALENDLGCQHIAFRRPATGSLTTWAQQGVLLLNTALTVSPGMSGSHLDEWKPFTTAVITALSNRQGPGIPFALWGRKAQVRITSLLTTFTTT</sequence>
<keyword evidence="3" id="KW-0378">Hydrolase</keyword>
<dbReference type="Gramene" id="GBG69973">
    <property type="protein sequence ID" value="GBG69973"/>
    <property type="gene ID" value="CBR_g4801"/>
</dbReference>
<dbReference type="STRING" id="69332.A0A388KJ30"/>
<feature type="compositionally biased region" description="Polar residues" evidence="6">
    <location>
        <begin position="801"/>
        <end position="824"/>
    </location>
</feature>
<gene>
    <name evidence="8" type="ORF">CBR_g4801</name>
</gene>
<feature type="compositionally biased region" description="Polar residues" evidence="6">
    <location>
        <begin position="777"/>
        <end position="792"/>
    </location>
</feature>
<dbReference type="OrthoDB" id="10031947at2759"/>
<dbReference type="InterPro" id="IPR036895">
    <property type="entry name" value="Uracil-DNA_glycosylase-like_sf"/>
</dbReference>
<dbReference type="Gene3D" id="3.40.470.10">
    <property type="entry name" value="Uracil-DNA glycosylase-like domain"/>
    <property type="match status" value="1"/>
</dbReference>
<evidence type="ECO:0000256" key="2">
    <source>
        <dbReference type="ARBA" id="ARBA00022763"/>
    </source>
</evidence>
<dbReference type="SUPFAM" id="SSF52141">
    <property type="entry name" value="Uracil-DNA glycosylase-like"/>
    <property type="match status" value="1"/>
</dbReference>
<feature type="active site" description="Proton acceptor" evidence="5">
    <location>
        <position position="985"/>
    </location>
</feature>
<feature type="region of interest" description="Disordered" evidence="6">
    <location>
        <begin position="68"/>
        <end position="87"/>
    </location>
</feature>
<evidence type="ECO:0000256" key="5">
    <source>
        <dbReference type="PROSITE-ProRule" id="PRU10072"/>
    </source>
</evidence>
<dbReference type="PANTHER" id="PTHR11264:SF0">
    <property type="entry name" value="URACIL-DNA GLYCOSYLASE"/>
    <property type="match status" value="1"/>
</dbReference>
<dbReference type="Pfam" id="PF13516">
    <property type="entry name" value="LRR_6"/>
    <property type="match status" value="2"/>
</dbReference>
<evidence type="ECO:0000313" key="9">
    <source>
        <dbReference type="Proteomes" id="UP000265515"/>
    </source>
</evidence>
<comment type="similarity">
    <text evidence="1">Belongs to the uracil-DNA glycosylase (UDG) superfamily. UNG family.</text>
</comment>
<dbReference type="CDD" id="cd10027">
    <property type="entry name" value="UDG-F1-like"/>
    <property type="match status" value="1"/>
</dbReference>
<dbReference type="SUPFAM" id="SSF52047">
    <property type="entry name" value="RNI-like"/>
    <property type="match status" value="1"/>
</dbReference>
<dbReference type="Pfam" id="PF03167">
    <property type="entry name" value="UDG"/>
    <property type="match status" value="1"/>
</dbReference>
<protein>
    <recommendedName>
        <fullName evidence="7">Uracil-DNA glycosylase-like domain-containing protein</fullName>
    </recommendedName>
</protein>
<feature type="compositionally biased region" description="Basic and acidic residues" evidence="6">
    <location>
        <begin position="727"/>
        <end position="745"/>
    </location>
</feature>
<evidence type="ECO:0000259" key="7">
    <source>
        <dbReference type="Pfam" id="PF03167"/>
    </source>
</evidence>
<comment type="caution">
    <text evidence="8">The sequence shown here is derived from an EMBL/GenBank/DDBJ whole genome shotgun (WGS) entry which is preliminary data.</text>
</comment>
<keyword evidence="9" id="KW-1185">Reference proteome</keyword>
<dbReference type="EMBL" id="BFEA01000123">
    <property type="protein sequence ID" value="GBG69973.1"/>
    <property type="molecule type" value="Genomic_DNA"/>
</dbReference>
<dbReference type="InterPro" id="IPR002043">
    <property type="entry name" value="UDG_fam1"/>
</dbReference>
<dbReference type="GO" id="GO:0097510">
    <property type="term" value="P:base-excision repair, AP site formation via deaminated base removal"/>
    <property type="evidence" value="ECO:0007669"/>
    <property type="project" value="TreeGrafter"/>
</dbReference>
<feature type="compositionally biased region" description="Polar residues" evidence="6">
    <location>
        <begin position="688"/>
        <end position="705"/>
    </location>
</feature>
<dbReference type="InterPro" id="IPR032675">
    <property type="entry name" value="LRR_dom_sf"/>
</dbReference>
<evidence type="ECO:0000256" key="3">
    <source>
        <dbReference type="ARBA" id="ARBA00022801"/>
    </source>
</evidence>
<feature type="compositionally biased region" description="Basic and acidic residues" evidence="6">
    <location>
        <begin position="648"/>
        <end position="671"/>
    </location>
</feature>
<keyword evidence="4" id="KW-0234">DNA repair</keyword>
<dbReference type="InterPro" id="IPR018085">
    <property type="entry name" value="Ura-DNA_Glyclase_AS"/>
</dbReference>
<name>A0A388KJ30_CHABU</name>
<dbReference type="InterPro" id="IPR005122">
    <property type="entry name" value="Uracil-DNA_glycosylase-like"/>
</dbReference>
<reference evidence="8 9" key="1">
    <citation type="journal article" date="2018" name="Cell">
        <title>The Chara Genome: Secondary Complexity and Implications for Plant Terrestrialization.</title>
        <authorList>
            <person name="Nishiyama T."/>
            <person name="Sakayama H."/>
            <person name="Vries J.D."/>
            <person name="Buschmann H."/>
            <person name="Saint-Marcoux D."/>
            <person name="Ullrich K.K."/>
            <person name="Haas F.B."/>
            <person name="Vanderstraeten L."/>
            <person name="Becker D."/>
            <person name="Lang D."/>
            <person name="Vosolsobe S."/>
            <person name="Rombauts S."/>
            <person name="Wilhelmsson P.K.I."/>
            <person name="Janitza P."/>
            <person name="Kern R."/>
            <person name="Heyl A."/>
            <person name="Rumpler F."/>
            <person name="Villalobos L.I.A.C."/>
            <person name="Clay J.M."/>
            <person name="Skokan R."/>
            <person name="Toyoda A."/>
            <person name="Suzuki Y."/>
            <person name="Kagoshima H."/>
            <person name="Schijlen E."/>
            <person name="Tajeshwar N."/>
            <person name="Catarino B."/>
            <person name="Hetherington A.J."/>
            <person name="Saltykova A."/>
            <person name="Bonnot C."/>
            <person name="Breuninger H."/>
            <person name="Symeonidi A."/>
            <person name="Radhakrishnan G.V."/>
            <person name="Van Nieuwerburgh F."/>
            <person name="Deforce D."/>
            <person name="Chang C."/>
            <person name="Karol K.G."/>
            <person name="Hedrich R."/>
            <person name="Ulvskov P."/>
            <person name="Glockner G."/>
            <person name="Delwiche C.F."/>
            <person name="Petrasek J."/>
            <person name="Van de Peer Y."/>
            <person name="Friml J."/>
            <person name="Beilby M."/>
            <person name="Dolan L."/>
            <person name="Kohara Y."/>
            <person name="Sugano S."/>
            <person name="Fujiyama A."/>
            <person name="Delaux P.-M."/>
            <person name="Quint M."/>
            <person name="TheiBen G."/>
            <person name="Hagemann M."/>
            <person name="Harholt J."/>
            <person name="Dunand C."/>
            <person name="Zachgo S."/>
            <person name="Langdale J."/>
            <person name="Maumus F."/>
            <person name="Straeten D.V.D."/>
            <person name="Gould S.B."/>
            <person name="Rensing S.A."/>
        </authorList>
    </citation>
    <scope>NUCLEOTIDE SEQUENCE [LARGE SCALE GENOMIC DNA]</scope>
    <source>
        <strain evidence="8 9">S276</strain>
    </source>
</reference>
<dbReference type="SMART" id="SM00368">
    <property type="entry name" value="LRR_RI"/>
    <property type="match status" value="4"/>
</dbReference>
<accession>A0A388KJ30</accession>
<feature type="compositionally biased region" description="Polar residues" evidence="6">
    <location>
        <begin position="871"/>
        <end position="881"/>
    </location>
</feature>
<evidence type="ECO:0000256" key="4">
    <source>
        <dbReference type="ARBA" id="ARBA00023204"/>
    </source>
</evidence>
<keyword evidence="2" id="KW-0227">DNA damage</keyword>
<dbReference type="InterPro" id="IPR001611">
    <property type="entry name" value="Leu-rich_rpt"/>
</dbReference>